<dbReference type="EMBL" id="VFFF01000001">
    <property type="protein sequence ID" value="TNY32584.1"/>
    <property type="molecule type" value="Genomic_DNA"/>
</dbReference>
<name>A0A5C5GEF9_9RHOB</name>
<reference evidence="2 3" key="1">
    <citation type="submission" date="2019-06" db="EMBL/GenBank/DDBJ databases">
        <title>Genome of new Rhodobacteraceae sp. SM1903.</title>
        <authorList>
            <person name="Ren X."/>
        </authorList>
    </citation>
    <scope>NUCLEOTIDE SEQUENCE [LARGE SCALE GENOMIC DNA]</scope>
    <source>
        <strain evidence="2 3">SM1903</strain>
    </source>
</reference>
<feature type="domain" description="Hedgehog/Intein (Hint)" evidence="1">
    <location>
        <begin position="27"/>
        <end position="156"/>
    </location>
</feature>
<dbReference type="Pfam" id="PF13403">
    <property type="entry name" value="Hint_2"/>
    <property type="match status" value="1"/>
</dbReference>
<dbReference type="SUPFAM" id="SSF51294">
    <property type="entry name" value="Hedgehog/intein (Hint) domain"/>
    <property type="match status" value="1"/>
</dbReference>
<evidence type="ECO:0000259" key="1">
    <source>
        <dbReference type="Pfam" id="PF13403"/>
    </source>
</evidence>
<dbReference type="InterPro" id="IPR036844">
    <property type="entry name" value="Hint_dom_sf"/>
</dbReference>
<dbReference type="OrthoDB" id="7873527at2"/>
<dbReference type="Proteomes" id="UP000314011">
    <property type="component" value="Unassembled WGS sequence"/>
</dbReference>
<dbReference type="AlphaFoldDB" id="A0A5C5GEF9"/>
<gene>
    <name evidence="2" type="ORF">FHY64_04690</name>
</gene>
<evidence type="ECO:0000313" key="3">
    <source>
        <dbReference type="Proteomes" id="UP000314011"/>
    </source>
</evidence>
<protein>
    <recommendedName>
        <fullName evidence="1">Hedgehog/Intein (Hint) domain-containing protein</fullName>
    </recommendedName>
</protein>
<sequence>MDLDTQSRALGAGLIDQFSSADISGLFAGTTVMTMDGEMPVDHLTVGDRIITRDTGVAVLRDVRVTEVEVMAVRVKAGSLGHSRPDEDMILPPGAMVHIRDWRAEAMFGSKSALVPVRRLIDGEFIAEGEKKMVRVYDLVFDQQHILYANGLEVASAG</sequence>
<comment type="caution">
    <text evidence="2">The sequence shown here is derived from an EMBL/GenBank/DDBJ whole genome shotgun (WGS) entry which is preliminary data.</text>
</comment>
<accession>A0A5C5GEF9</accession>
<evidence type="ECO:0000313" key="2">
    <source>
        <dbReference type="EMBL" id="TNY32584.1"/>
    </source>
</evidence>
<proteinExistence type="predicted"/>
<dbReference type="InterPro" id="IPR028992">
    <property type="entry name" value="Hedgehog/Intein_dom"/>
</dbReference>
<dbReference type="RefSeq" id="WP_140193264.1">
    <property type="nucleotide sequence ID" value="NZ_CP065915.1"/>
</dbReference>
<keyword evidence="3" id="KW-1185">Reference proteome</keyword>
<organism evidence="2 3">
    <name type="scientific">Pelagovum pacificum</name>
    <dbReference type="NCBI Taxonomy" id="2588711"/>
    <lineage>
        <taxon>Bacteria</taxon>
        <taxon>Pseudomonadati</taxon>
        <taxon>Pseudomonadota</taxon>
        <taxon>Alphaproteobacteria</taxon>
        <taxon>Rhodobacterales</taxon>
        <taxon>Paracoccaceae</taxon>
        <taxon>Pelagovum</taxon>
    </lineage>
</organism>